<dbReference type="Pfam" id="PF02836">
    <property type="entry name" value="Glyco_hydro_2_C"/>
    <property type="match status" value="1"/>
</dbReference>
<feature type="domain" description="Beta galactosidase small chain/" evidence="9">
    <location>
        <begin position="728"/>
        <end position="1014"/>
    </location>
</feature>
<comment type="catalytic activity">
    <reaction evidence="1">
        <text>Hydrolysis of terminal non-reducing beta-D-galactose residues in beta-D-galactosides.</text>
        <dbReference type="EC" id="3.2.1.23"/>
    </reaction>
</comment>
<dbReference type="PROSITE" id="PS00719">
    <property type="entry name" value="GLYCOSYL_HYDROL_F2_1"/>
    <property type="match status" value="1"/>
</dbReference>
<evidence type="ECO:0000256" key="4">
    <source>
        <dbReference type="ARBA" id="ARBA00013303"/>
    </source>
</evidence>
<dbReference type="RefSeq" id="WP_344801871.1">
    <property type="nucleotide sequence ID" value="NZ_BAABAB010000006.1"/>
</dbReference>
<dbReference type="Gene3D" id="3.20.20.80">
    <property type="entry name" value="Glycosidases"/>
    <property type="match status" value="1"/>
</dbReference>
<evidence type="ECO:0000313" key="10">
    <source>
        <dbReference type="EMBL" id="GAA3609357.1"/>
    </source>
</evidence>
<dbReference type="InterPro" id="IPR006103">
    <property type="entry name" value="Glyco_hydro_2_cat"/>
</dbReference>
<gene>
    <name evidence="10" type="ORF">GCM10022236_08760</name>
</gene>
<evidence type="ECO:0000259" key="9">
    <source>
        <dbReference type="SMART" id="SM01038"/>
    </source>
</evidence>
<dbReference type="Gene3D" id="2.60.40.10">
    <property type="entry name" value="Immunoglobulins"/>
    <property type="match status" value="2"/>
</dbReference>
<comment type="caution">
    <text evidence="10">The sequence shown here is derived from an EMBL/GenBank/DDBJ whole genome shotgun (WGS) entry which is preliminary data.</text>
</comment>
<dbReference type="InterPro" id="IPR004199">
    <property type="entry name" value="B-gal_small/dom_5"/>
</dbReference>
<dbReference type="InterPro" id="IPR050347">
    <property type="entry name" value="Bact_Beta-galactosidase"/>
</dbReference>
<dbReference type="Pfam" id="PF16353">
    <property type="entry name" value="LacZ_4"/>
    <property type="match status" value="1"/>
</dbReference>
<evidence type="ECO:0000256" key="2">
    <source>
        <dbReference type="ARBA" id="ARBA00007401"/>
    </source>
</evidence>
<dbReference type="SUPFAM" id="SSF49785">
    <property type="entry name" value="Galactose-binding domain-like"/>
    <property type="match status" value="1"/>
</dbReference>
<dbReference type="InterPro" id="IPR006101">
    <property type="entry name" value="Glyco_hydro_2"/>
</dbReference>
<dbReference type="Gene3D" id="2.60.120.260">
    <property type="entry name" value="Galactose-binding domain-like"/>
    <property type="match status" value="1"/>
</dbReference>
<dbReference type="Gene3D" id="2.70.98.10">
    <property type="match status" value="1"/>
</dbReference>
<dbReference type="SUPFAM" id="SSF74650">
    <property type="entry name" value="Galactose mutarotase-like"/>
    <property type="match status" value="1"/>
</dbReference>
<organism evidence="10 11">
    <name type="scientific">Microlunatus ginsengisoli</name>
    <dbReference type="NCBI Taxonomy" id="363863"/>
    <lineage>
        <taxon>Bacteria</taxon>
        <taxon>Bacillati</taxon>
        <taxon>Actinomycetota</taxon>
        <taxon>Actinomycetes</taxon>
        <taxon>Propionibacteriales</taxon>
        <taxon>Propionibacteriaceae</taxon>
        <taxon>Microlunatus</taxon>
    </lineage>
</organism>
<dbReference type="InterPro" id="IPR011013">
    <property type="entry name" value="Gal_mutarotase_sf_dom"/>
</dbReference>
<protein>
    <recommendedName>
        <fullName evidence="4">Beta-galactosidase</fullName>
        <ecNumber evidence="3">3.2.1.23</ecNumber>
    </recommendedName>
    <alternativeName>
        <fullName evidence="7">Lactase</fullName>
    </alternativeName>
</protein>
<reference evidence="11" key="1">
    <citation type="journal article" date="2019" name="Int. J. Syst. Evol. Microbiol.">
        <title>The Global Catalogue of Microorganisms (GCM) 10K type strain sequencing project: providing services to taxonomists for standard genome sequencing and annotation.</title>
        <authorList>
            <consortium name="The Broad Institute Genomics Platform"/>
            <consortium name="The Broad Institute Genome Sequencing Center for Infectious Disease"/>
            <person name="Wu L."/>
            <person name="Ma J."/>
        </authorList>
    </citation>
    <scope>NUCLEOTIDE SEQUENCE [LARGE SCALE GENOMIC DNA]</scope>
    <source>
        <strain evidence="11">JCM 16929</strain>
    </source>
</reference>
<feature type="region of interest" description="Disordered" evidence="8">
    <location>
        <begin position="767"/>
        <end position="791"/>
    </location>
</feature>
<dbReference type="Proteomes" id="UP001501490">
    <property type="component" value="Unassembled WGS sequence"/>
</dbReference>
<dbReference type="Pfam" id="PF02929">
    <property type="entry name" value="Bgal_small_N"/>
    <property type="match status" value="1"/>
</dbReference>
<dbReference type="PROSITE" id="PS00608">
    <property type="entry name" value="GLYCOSYL_HYDROL_F2_2"/>
    <property type="match status" value="1"/>
</dbReference>
<dbReference type="InterPro" id="IPR014718">
    <property type="entry name" value="GH-type_carb-bd"/>
</dbReference>
<evidence type="ECO:0000256" key="1">
    <source>
        <dbReference type="ARBA" id="ARBA00001412"/>
    </source>
</evidence>
<dbReference type="InterPro" id="IPR013783">
    <property type="entry name" value="Ig-like_fold"/>
</dbReference>
<proteinExistence type="inferred from homology"/>
<feature type="region of interest" description="Disordered" evidence="8">
    <location>
        <begin position="697"/>
        <end position="718"/>
    </location>
</feature>
<dbReference type="EMBL" id="BAABAB010000006">
    <property type="protein sequence ID" value="GAA3609357.1"/>
    <property type="molecule type" value="Genomic_DNA"/>
</dbReference>
<evidence type="ECO:0000313" key="11">
    <source>
        <dbReference type="Proteomes" id="UP001501490"/>
    </source>
</evidence>
<evidence type="ECO:0000256" key="8">
    <source>
        <dbReference type="SAM" id="MobiDB-lite"/>
    </source>
</evidence>
<dbReference type="SUPFAM" id="SSF51445">
    <property type="entry name" value="(Trans)glycosidases"/>
    <property type="match status" value="1"/>
</dbReference>
<evidence type="ECO:0000256" key="5">
    <source>
        <dbReference type="ARBA" id="ARBA00022801"/>
    </source>
</evidence>
<dbReference type="PRINTS" id="PR00132">
    <property type="entry name" value="GLHYDRLASE2"/>
</dbReference>
<evidence type="ECO:0000256" key="7">
    <source>
        <dbReference type="ARBA" id="ARBA00032230"/>
    </source>
</evidence>
<dbReference type="InterPro" id="IPR008979">
    <property type="entry name" value="Galactose-bd-like_sf"/>
</dbReference>
<dbReference type="InterPro" id="IPR023232">
    <property type="entry name" value="Glyco_hydro_2_AS"/>
</dbReference>
<dbReference type="PANTHER" id="PTHR46323">
    <property type="entry name" value="BETA-GALACTOSIDASE"/>
    <property type="match status" value="1"/>
</dbReference>
<evidence type="ECO:0000256" key="6">
    <source>
        <dbReference type="ARBA" id="ARBA00023295"/>
    </source>
</evidence>
<evidence type="ECO:0000256" key="3">
    <source>
        <dbReference type="ARBA" id="ARBA00012756"/>
    </source>
</evidence>
<sequence>MSSYVEDFSTGGGSRTPARSWVTSDAPSSSLNGDWRFFLHPTHHRLTDDFADPGYDDSAEAGWVRMAVPSHWVLPAFHDGDMGEGGEGAYGKPIYTNVQFPFPVDVPYVPDENPTADHRLRFDHPGRDAERVLLRFDGVESVYRVWLNGTEIGIGKASRLVQEFDVTAALRPGTNVLAVRVHQWSSMSYVEDQDQWWLPGIFRDVTLLARPAGAIDDVWLDCGFTDGTGTIRAEITAGAAAWPVTIAIPELGFETTLDGPAPVETLSVGAVEPWTAESPRLYEAIVASAGERVTLRVGFRTVAIVGAQLLVNGAPITFRGMNRHETDPVLGRVFDAEHARSDLLLMKRHNVNAVRTSHYPPHPEVLNLLDELGFWVIDECDIETHGFEFQGWVGNPSDDPRYAEVYLDRITRTVERDKNHPSVIVWSLGNEAGTGRNLEANAAWVHGRDPGRPVHYEGDYIGAYSDLYSRMYPNLLDCAAIAGESGTIPNTGPGHGPRIRRKPFIMCEYAHAMGNGPGALSDYDELVERYPRFQGGFVWEWRDHGLLTHARNSDGGDGTPYYGYGGDFGEVVHDGNFVMDGMVLPDDTPTPGLAEFAITNAPVVIGLEAPGRVSIRNRRHSSDTADLRFVAAVEADGEPVHEVTLDVLAIAAGDRVELQLPADLAAVADGRESWLTLRAELAADAPWAPAGHVVSWTQRQLSPEPAPTPWKGTESPADRALSLDDTLTLGPALLRTADGSLVQLAGLPVAGPWLELWRGPTDNDRGAMRGSYELGSPETTAGEGAPGPASDVRWRERGLDRLVTRVLSVSPEPDACTTRTRVGVANGGRFVDVTYRWRTLDADAVALRVEVAPSPGWDSTWPRVGVHLELPAELTRAAWFGTGPAESYPDSRRAARVGAFTAGVDELNVRYSRPQETGHRSDLRRLVLSGPSGDALMVRTRPGPDGHRPGFTLTRHTPHQLDAAAHPYQLAEDGPLHLYLDDAVHGLGSRACGIDVLPQHALWPGLRDFTLVFGRP</sequence>
<dbReference type="InterPro" id="IPR036156">
    <property type="entry name" value="Beta-gal/glucu_dom_sf"/>
</dbReference>
<dbReference type="SMART" id="SM01038">
    <property type="entry name" value="Bgal_small_N"/>
    <property type="match status" value="1"/>
</dbReference>
<dbReference type="PANTHER" id="PTHR46323:SF2">
    <property type="entry name" value="BETA-GALACTOSIDASE"/>
    <property type="match status" value="1"/>
</dbReference>
<keyword evidence="11" id="KW-1185">Reference proteome</keyword>
<feature type="region of interest" description="Disordered" evidence="8">
    <location>
        <begin position="1"/>
        <end position="27"/>
    </location>
</feature>
<dbReference type="InterPro" id="IPR032312">
    <property type="entry name" value="LacZ_4"/>
</dbReference>
<dbReference type="InterPro" id="IPR006104">
    <property type="entry name" value="Glyco_hydro_2_N"/>
</dbReference>
<dbReference type="EC" id="3.2.1.23" evidence="3"/>
<dbReference type="InterPro" id="IPR017853">
    <property type="entry name" value="GH"/>
</dbReference>
<keyword evidence="5 10" id="KW-0378">Hydrolase</keyword>
<name>A0ABP6ZMH6_9ACTN</name>
<accession>A0ABP6ZMH6</accession>
<keyword evidence="6" id="KW-0326">Glycosidase</keyword>
<dbReference type="Pfam" id="PF02837">
    <property type="entry name" value="Glyco_hydro_2_N"/>
    <property type="match status" value="1"/>
</dbReference>
<dbReference type="GO" id="GO:0016787">
    <property type="term" value="F:hydrolase activity"/>
    <property type="evidence" value="ECO:0007669"/>
    <property type="project" value="UniProtKB-KW"/>
</dbReference>
<comment type="similarity">
    <text evidence="2">Belongs to the glycosyl hydrolase 2 family.</text>
</comment>
<dbReference type="SUPFAM" id="SSF49303">
    <property type="entry name" value="beta-Galactosidase/glucuronidase domain"/>
    <property type="match status" value="2"/>
</dbReference>
<dbReference type="InterPro" id="IPR023230">
    <property type="entry name" value="Glyco_hydro_2_CS"/>
</dbReference>